<dbReference type="SUPFAM" id="SSF54719">
    <property type="entry name" value="Fe,Mn superoxide dismutase (SOD), C-terminal domain"/>
    <property type="match status" value="1"/>
</dbReference>
<proteinExistence type="predicted"/>
<evidence type="ECO:0000256" key="1">
    <source>
        <dbReference type="ARBA" id="ARBA00037226"/>
    </source>
</evidence>
<dbReference type="AlphaFoldDB" id="A0A3N4KNI7"/>
<feature type="domain" description="Manganese/iron superoxide dismutase C-terminal" evidence="2">
    <location>
        <begin position="135"/>
        <end position="185"/>
    </location>
</feature>
<dbReference type="EMBL" id="ML119131">
    <property type="protein sequence ID" value="RPB12097.1"/>
    <property type="molecule type" value="Genomic_DNA"/>
</dbReference>
<dbReference type="Pfam" id="PF02777">
    <property type="entry name" value="Sod_Fe_C"/>
    <property type="match status" value="2"/>
</dbReference>
<evidence type="ECO:0000313" key="3">
    <source>
        <dbReference type="EMBL" id="RPB12097.1"/>
    </source>
</evidence>
<dbReference type="InterPro" id="IPR036324">
    <property type="entry name" value="Mn/Fe_SOD_N_sf"/>
</dbReference>
<dbReference type="GO" id="GO:0005737">
    <property type="term" value="C:cytoplasm"/>
    <property type="evidence" value="ECO:0007669"/>
    <property type="project" value="TreeGrafter"/>
</dbReference>
<dbReference type="PANTHER" id="PTHR43595">
    <property type="entry name" value="37S RIBOSOMAL PROTEIN S26, MITOCHONDRIAL"/>
    <property type="match status" value="1"/>
</dbReference>
<reference evidence="3 4" key="1">
    <citation type="journal article" date="2018" name="Nat. Ecol. Evol.">
        <title>Pezizomycetes genomes reveal the molecular basis of ectomycorrhizal truffle lifestyle.</title>
        <authorList>
            <person name="Murat C."/>
            <person name="Payen T."/>
            <person name="Noel B."/>
            <person name="Kuo A."/>
            <person name="Morin E."/>
            <person name="Chen J."/>
            <person name="Kohler A."/>
            <person name="Krizsan K."/>
            <person name="Balestrini R."/>
            <person name="Da Silva C."/>
            <person name="Montanini B."/>
            <person name="Hainaut M."/>
            <person name="Levati E."/>
            <person name="Barry K.W."/>
            <person name="Belfiori B."/>
            <person name="Cichocki N."/>
            <person name="Clum A."/>
            <person name="Dockter R.B."/>
            <person name="Fauchery L."/>
            <person name="Guy J."/>
            <person name="Iotti M."/>
            <person name="Le Tacon F."/>
            <person name="Lindquist E.A."/>
            <person name="Lipzen A."/>
            <person name="Malagnac F."/>
            <person name="Mello A."/>
            <person name="Molinier V."/>
            <person name="Miyauchi S."/>
            <person name="Poulain J."/>
            <person name="Riccioni C."/>
            <person name="Rubini A."/>
            <person name="Sitrit Y."/>
            <person name="Splivallo R."/>
            <person name="Traeger S."/>
            <person name="Wang M."/>
            <person name="Zifcakova L."/>
            <person name="Wipf D."/>
            <person name="Zambonelli A."/>
            <person name="Paolocci F."/>
            <person name="Nowrousian M."/>
            <person name="Ottonello S."/>
            <person name="Baldrian P."/>
            <person name="Spatafora J.W."/>
            <person name="Henrissat B."/>
            <person name="Nagy L.G."/>
            <person name="Aury J.M."/>
            <person name="Wincker P."/>
            <person name="Grigoriev I.V."/>
            <person name="Bonfante P."/>
            <person name="Martin F.M."/>
        </authorList>
    </citation>
    <scope>NUCLEOTIDE SEQUENCE [LARGE SCALE GENOMIC DNA]</scope>
    <source>
        <strain evidence="3 4">CCBAS932</strain>
    </source>
</reference>
<dbReference type="FunCoup" id="A0A3N4KNI7">
    <property type="interactions" value="119"/>
</dbReference>
<dbReference type="Gene3D" id="3.55.40.20">
    <property type="entry name" value="Iron/manganese superoxide dismutase, C-terminal domain"/>
    <property type="match status" value="1"/>
</dbReference>
<dbReference type="OrthoDB" id="275227at2759"/>
<dbReference type="Proteomes" id="UP000277580">
    <property type="component" value="Unassembled WGS sequence"/>
</dbReference>
<dbReference type="SUPFAM" id="SSF46609">
    <property type="entry name" value="Fe,Mn superoxide dismutase (SOD), N-terminal domain"/>
    <property type="match status" value="1"/>
</dbReference>
<dbReference type="InterPro" id="IPR019832">
    <property type="entry name" value="Mn/Fe_SOD_C"/>
</dbReference>
<keyword evidence="4" id="KW-1185">Reference proteome</keyword>
<dbReference type="GO" id="GO:0046872">
    <property type="term" value="F:metal ion binding"/>
    <property type="evidence" value="ECO:0007669"/>
    <property type="project" value="InterPro"/>
</dbReference>
<evidence type="ECO:0000313" key="4">
    <source>
        <dbReference type="Proteomes" id="UP000277580"/>
    </source>
</evidence>
<dbReference type="Gene3D" id="1.10.287.990">
    <property type="entry name" value="Fe,Mn superoxide dismutase (SOD) domain"/>
    <property type="match status" value="1"/>
</dbReference>
<accession>A0A3N4KNI7</accession>
<dbReference type="InParanoid" id="A0A3N4KNI7"/>
<comment type="function">
    <text evidence="1">Component of the mitochondrial ribosome (mitoribosome), a dedicated translation machinery responsible for the synthesis of mitochondrial genome-encoded proteins, including at least some of the essential transmembrane subunits of the mitochondrial respiratory chain. The mitoribosomes are attached to the mitochondrial inner membrane and translation products are cotranslationally integrated into the membrane.</text>
</comment>
<feature type="domain" description="Manganese/iron superoxide dismutase C-terminal" evidence="2">
    <location>
        <begin position="208"/>
        <end position="263"/>
    </location>
</feature>
<dbReference type="InterPro" id="IPR036314">
    <property type="entry name" value="SOD_C_sf"/>
</dbReference>
<sequence length="277" mass="31640">MFAPSLFRRSALRTFQPLARSPYVNISRRSYHDRPSLYHESQFTHEGIPDLFSPKAFNTAWTEYQQGLVEKLNSLTAGHELEDKSAFEISILTSRQADLAATFNYASQAHNNHFFFDALSPTQTKIPDRILGYLPDTFASPESMRAEMLATAEAMFGSGWVWLVLDMGKRLRILCTYNAGSPYGQAHRRQETDMNTTGKLQRGAEYSVATARANKPYGAQEFIPLMNINCWEHAWIVDYGVRGKPEYLKNLWERIDWEKVDSRLGPIRPPSRAMYGA</sequence>
<organism evidence="3 4">
    <name type="scientific">Morchella conica CCBAS932</name>
    <dbReference type="NCBI Taxonomy" id="1392247"/>
    <lineage>
        <taxon>Eukaryota</taxon>
        <taxon>Fungi</taxon>
        <taxon>Dikarya</taxon>
        <taxon>Ascomycota</taxon>
        <taxon>Pezizomycotina</taxon>
        <taxon>Pezizomycetes</taxon>
        <taxon>Pezizales</taxon>
        <taxon>Morchellaceae</taxon>
        <taxon>Morchella</taxon>
    </lineage>
</organism>
<dbReference type="PANTHER" id="PTHR43595:SF2">
    <property type="entry name" value="SMALL RIBOSOMAL SUBUNIT PROTEIN MS42"/>
    <property type="match status" value="1"/>
</dbReference>
<gene>
    <name evidence="3" type="ORF">P167DRAFT_606002</name>
</gene>
<evidence type="ECO:0000259" key="2">
    <source>
        <dbReference type="Pfam" id="PF02777"/>
    </source>
</evidence>
<dbReference type="STRING" id="1392247.A0A3N4KNI7"/>
<protein>
    <submittedName>
        <fullName evidence="3">Manganese and iron superoxide dismutase</fullName>
    </submittedName>
</protein>
<dbReference type="GO" id="GO:0004784">
    <property type="term" value="F:superoxide dismutase activity"/>
    <property type="evidence" value="ECO:0007669"/>
    <property type="project" value="InterPro"/>
</dbReference>
<name>A0A3N4KNI7_9PEZI</name>